<sequence>MYNISVLAFLKDVNTERALRLFCERFDSAEHALWEKGMRLLHQYHAARHTGVTLAVSSALQHMDDRHDIYVVDLREYGEEELDRLYIAKTCELILLTDGATETAARFAALQRRTPRLLCARLPLVSYELECLMQAILSRLEQNGGDREA</sequence>
<accession>A0A074LVK3</accession>
<dbReference type="EMBL" id="CP097770">
    <property type="protein sequence ID" value="URJ50587.1"/>
    <property type="molecule type" value="Genomic_DNA"/>
</dbReference>
<protein>
    <submittedName>
        <fullName evidence="3">Uncharacterized protein</fullName>
    </submittedName>
</protein>
<evidence type="ECO:0000313" key="4">
    <source>
        <dbReference type="Proteomes" id="UP000094974"/>
    </source>
</evidence>
<dbReference type="RefSeq" id="WP_023990008.1">
    <property type="nucleotide sequence ID" value="NZ_CP017967.2"/>
</dbReference>
<evidence type="ECO:0000313" key="3">
    <source>
        <dbReference type="EMBL" id="URJ50587.1"/>
    </source>
</evidence>
<dbReference type="Proteomes" id="UP000094974">
    <property type="component" value="Unassembled WGS sequence"/>
</dbReference>
<dbReference type="EMBL" id="LYND01000173">
    <property type="protein sequence ID" value="ODA06820.1"/>
    <property type="molecule type" value="Genomic_DNA"/>
</dbReference>
<reference evidence="4" key="1">
    <citation type="submission" date="2016-05" db="EMBL/GenBank/DDBJ databases">
        <title>Whole genome shotgun sequencing of cultured foodborne pathogen.</title>
        <authorList>
            <person name="Zheng J."/>
            <person name="Timme R."/>
            <person name="Allard M."/>
            <person name="Strain E."/>
            <person name="Luo Y."/>
            <person name="Brown E."/>
        </authorList>
    </citation>
    <scope>NUCLEOTIDE SEQUENCE [LARGE SCALE GENOMIC DNA]</scope>
    <source>
        <strain evidence="4">CFSAN034343</strain>
    </source>
</reference>
<dbReference type="Proteomes" id="UP001229409">
    <property type="component" value="Unassembled WGS sequence"/>
</dbReference>
<name>A0A074LVK3_PAEPO</name>
<evidence type="ECO:0000313" key="5">
    <source>
        <dbReference type="Proteomes" id="UP001055784"/>
    </source>
</evidence>
<keyword evidence="4" id="KW-1185">Reference proteome</keyword>
<dbReference type="Proteomes" id="UP001055784">
    <property type="component" value="Chromosome"/>
</dbReference>
<dbReference type="EMBL" id="JARVWT010000005">
    <property type="protein sequence ID" value="MDH2331907.1"/>
    <property type="molecule type" value="Genomic_DNA"/>
</dbReference>
<proteinExistence type="predicted"/>
<evidence type="ECO:0000313" key="1">
    <source>
        <dbReference type="EMBL" id="MDH2331907.1"/>
    </source>
</evidence>
<reference evidence="2" key="2">
    <citation type="submission" date="2016-05" db="EMBL/GenBank/DDBJ databases">
        <authorList>
            <person name="Zheng J."/>
            <person name="Timme R."/>
            <person name="Allard M."/>
            <person name="Strain E."/>
            <person name="Luo Y."/>
            <person name="Brown E."/>
        </authorList>
    </citation>
    <scope>NUCLEOTIDE SEQUENCE</scope>
    <source>
        <strain evidence="2">CFSAN034343</strain>
    </source>
</reference>
<organism evidence="3 5">
    <name type="scientific">Paenibacillus polymyxa</name>
    <name type="common">Bacillus polymyxa</name>
    <dbReference type="NCBI Taxonomy" id="1406"/>
    <lineage>
        <taxon>Bacteria</taxon>
        <taxon>Bacillati</taxon>
        <taxon>Bacillota</taxon>
        <taxon>Bacilli</taxon>
        <taxon>Bacillales</taxon>
        <taxon>Paenibacillaceae</taxon>
        <taxon>Paenibacillus</taxon>
    </lineage>
</organism>
<reference evidence="1" key="4">
    <citation type="submission" date="2023-04" db="EMBL/GenBank/DDBJ databases">
        <title>Uncovering the Secrets of Slow-Growing Bacteria in Tropical Savanna Soil through Cultivation and Genomic Analysis.</title>
        <authorList>
            <person name="Goncalves O.S."/>
            <person name="Santana M.F."/>
        </authorList>
    </citation>
    <scope>NUCLEOTIDE SEQUENCE</scope>
    <source>
        <strain evidence="1">ANTI</strain>
    </source>
</reference>
<reference evidence="3" key="3">
    <citation type="submission" date="2022-11" db="EMBL/GenBank/DDBJ databases">
        <authorList>
            <person name="Vasilchenko N.G."/>
            <person name="Prazdnova E.V."/>
            <person name="Gorovtsov A.V."/>
            <person name="Chistyakov V.A."/>
            <person name="Pak M.L."/>
        </authorList>
    </citation>
    <scope>NUCLEOTIDE SEQUENCE</scope>
    <source>
        <strain evidence="3">R 4.5</strain>
    </source>
</reference>
<dbReference type="eggNOG" id="ENOG50305KA">
    <property type="taxonomic scope" value="Bacteria"/>
</dbReference>
<gene>
    <name evidence="2" type="ORF">A7312_13265</name>
    <name evidence="3" type="ORF">MF626_005067</name>
    <name evidence="1" type="ORF">QDS18_13630</name>
</gene>
<dbReference type="AlphaFoldDB" id="A0A074LVK3"/>
<evidence type="ECO:0000313" key="2">
    <source>
        <dbReference type="EMBL" id="ODA06820.1"/>
    </source>
</evidence>